<organism evidence="8 9">
    <name type="scientific">Neobacillus niacini</name>
    <dbReference type="NCBI Taxonomy" id="86668"/>
    <lineage>
        <taxon>Bacteria</taxon>
        <taxon>Bacillati</taxon>
        <taxon>Bacillota</taxon>
        <taxon>Bacilli</taxon>
        <taxon>Bacillales</taxon>
        <taxon>Bacillaceae</taxon>
        <taxon>Neobacillus</taxon>
    </lineage>
</organism>
<comment type="similarity">
    <text evidence="2 6">Belongs to the pseudouridine synthase RluA family.</text>
</comment>
<dbReference type="InterPro" id="IPR020103">
    <property type="entry name" value="PsdUridine_synth_cat_dom_sf"/>
</dbReference>
<comment type="function">
    <text evidence="6">Responsible for synthesis of pseudouridine from uracil.</text>
</comment>
<dbReference type="InterPro" id="IPR006225">
    <property type="entry name" value="PsdUridine_synth_RluC/D"/>
</dbReference>
<dbReference type="Proteomes" id="UP000548423">
    <property type="component" value="Unassembled WGS sequence"/>
</dbReference>
<name>A0A852TBY2_9BACI</name>
<protein>
    <recommendedName>
        <fullName evidence="6">Pseudouridine synthase</fullName>
        <ecNumber evidence="6">5.4.99.-</ecNumber>
    </recommendedName>
</protein>
<dbReference type="Gene3D" id="3.30.2350.10">
    <property type="entry name" value="Pseudouridine synthase"/>
    <property type="match status" value="1"/>
</dbReference>
<dbReference type="GO" id="GO:0000455">
    <property type="term" value="P:enzyme-directed rRNA pseudouridine synthesis"/>
    <property type="evidence" value="ECO:0007669"/>
    <property type="project" value="TreeGrafter"/>
</dbReference>
<proteinExistence type="inferred from homology"/>
<evidence type="ECO:0000256" key="1">
    <source>
        <dbReference type="ARBA" id="ARBA00000073"/>
    </source>
</evidence>
<evidence type="ECO:0000259" key="7">
    <source>
        <dbReference type="Pfam" id="PF00849"/>
    </source>
</evidence>
<keyword evidence="3 6" id="KW-0413">Isomerase</keyword>
<evidence type="ECO:0000256" key="2">
    <source>
        <dbReference type="ARBA" id="ARBA00010876"/>
    </source>
</evidence>
<comment type="catalytic activity">
    <reaction evidence="1 6">
        <text>a uridine in RNA = a pseudouridine in RNA</text>
        <dbReference type="Rhea" id="RHEA:48348"/>
        <dbReference type="Rhea" id="RHEA-COMP:12068"/>
        <dbReference type="Rhea" id="RHEA-COMP:12069"/>
        <dbReference type="ChEBI" id="CHEBI:65314"/>
        <dbReference type="ChEBI" id="CHEBI:65315"/>
    </reaction>
</comment>
<dbReference type="InterPro" id="IPR006145">
    <property type="entry name" value="PsdUridine_synth_RsuA/RluA"/>
</dbReference>
<evidence type="ECO:0000313" key="9">
    <source>
        <dbReference type="Proteomes" id="UP000548423"/>
    </source>
</evidence>
<dbReference type="InterPro" id="IPR050188">
    <property type="entry name" value="RluA_PseudoU_synthase"/>
</dbReference>
<evidence type="ECO:0000256" key="4">
    <source>
        <dbReference type="PIRSR" id="PIRSR606225-1"/>
    </source>
</evidence>
<reference evidence="9" key="2">
    <citation type="submission" date="2020-08" db="EMBL/GenBank/DDBJ databases">
        <title>The Agave Microbiome: Exploring the role of microbial communities in plant adaptations to desert environments.</title>
        <authorList>
            <person name="Partida-Martinez L.P."/>
        </authorList>
    </citation>
    <scope>NUCLEOTIDE SEQUENCE [LARGE SCALE GENOMIC DNA]</scope>
    <source>
        <strain evidence="9">AT2.8</strain>
    </source>
</reference>
<gene>
    <name evidence="8" type="ORF">F4694_002242</name>
</gene>
<dbReference type="PROSITE" id="PS50889">
    <property type="entry name" value="S4"/>
    <property type="match status" value="1"/>
</dbReference>
<dbReference type="EMBL" id="JACCBX010000004">
    <property type="protein sequence ID" value="NYE05489.1"/>
    <property type="molecule type" value="Genomic_DNA"/>
</dbReference>
<keyword evidence="5" id="KW-0694">RNA-binding</keyword>
<dbReference type="PROSITE" id="PS01129">
    <property type="entry name" value="PSI_RLU"/>
    <property type="match status" value="1"/>
</dbReference>
<feature type="active site" evidence="4">
    <location>
        <position position="138"/>
    </location>
</feature>
<feature type="domain" description="Pseudouridine synthase RsuA/RluA-like" evidence="7">
    <location>
        <begin position="92"/>
        <end position="241"/>
    </location>
</feature>
<dbReference type="InterPro" id="IPR006224">
    <property type="entry name" value="PsdUridine_synth_RluA-like_CS"/>
</dbReference>
<dbReference type="PANTHER" id="PTHR21600:SF35">
    <property type="entry name" value="PSEUDOURIDINE SYNTHASE"/>
    <property type="match status" value="1"/>
</dbReference>
<dbReference type="GO" id="GO:0140098">
    <property type="term" value="F:catalytic activity, acting on RNA"/>
    <property type="evidence" value="ECO:0007669"/>
    <property type="project" value="UniProtKB-ARBA"/>
</dbReference>
<evidence type="ECO:0000313" key="8">
    <source>
        <dbReference type="EMBL" id="NYE05489.1"/>
    </source>
</evidence>
<dbReference type="SUPFAM" id="SSF55120">
    <property type="entry name" value="Pseudouridine synthase"/>
    <property type="match status" value="1"/>
</dbReference>
<evidence type="ECO:0000256" key="5">
    <source>
        <dbReference type="PROSITE-ProRule" id="PRU00182"/>
    </source>
</evidence>
<dbReference type="GO" id="GO:0003723">
    <property type="term" value="F:RNA binding"/>
    <property type="evidence" value="ECO:0007669"/>
    <property type="project" value="UniProtKB-KW"/>
</dbReference>
<dbReference type="AlphaFoldDB" id="A0A852TBY2"/>
<dbReference type="FunFam" id="3.30.2350.10:FF:000005">
    <property type="entry name" value="Pseudouridine synthase"/>
    <property type="match status" value="1"/>
</dbReference>
<evidence type="ECO:0000256" key="3">
    <source>
        <dbReference type="ARBA" id="ARBA00023235"/>
    </source>
</evidence>
<evidence type="ECO:0000256" key="6">
    <source>
        <dbReference type="RuleBase" id="RU362028"/>
    </source>
</evidence>
<comment type="caution">
    <text evidence="8">The sequence shown here is derived from an EMBL/GenBank/DDBJ whole genome shotgun (WGS) entry which is preliminary data.</text>
</comment>
<accession>A0A852TBY2</accession>
<dbReference type="Pfam" id="PF00849">
    <property type="entry name" value="PseudoU_synth_2"/>
    <property type="match status" value="1"/>
</dbReference>
<dbReference type="PANTHER" id="PTHR21600">
    <property type="entry name" value="MITOCHONDRIAL RNA PSEUDOURIDINE SYNTHASE"/>
    <property type="match status" value="1"/>
</dbReference>
<dbReference type="NCBIfam" id="TIGR00005">
    <property type="entry name" value="rluA_subfam"/>
    <property type="match status" value="1"/>
</dbReference>
<dbReference type="GO" id="GO:0009982">
    <property type="term" value="F:pseudouridine synthase activity"/>
    <property type="evidence" value="ECO:0007669"/>
    <property type="project" value="InterPro"/>
</dbReference>
<sequence length="299" mass="34207">MKPNFELQWTINEEHEGRMIKEFLKEKEISRIALTDIKFKGGKILVNNIEVNVRYLLKADDIVTVIFPPENPSEGVIGEKIKLAILFEDPFILVVNKRAGMSTIPSREHPSGSLANALVGYYEEIGIRATSHIVTRLDRDTSGIVLIAKHRHVHHLFSKQQQNGHVKRTYEAFAQGSLKLEMGSIEEPIGRKTDSIIEREVRNDGQYACTHYNVLKRYKDFTHLELQLETGRTHQIRVHMSFIGHPLLGDDLYGGNLILIERQALHCKKIHFMHPFNGREMTFTAPLPLDMDEIIKAAL</sequence>
<dbReference type="CDD" id="cd02869">
    <property type="entry name" value="PseudoU_synth_RluA_like"/>
    <property type="match status" value="1"/>
</dbReference>
<reference evidence="9" key="1">
    <citation type="submission" date="2020-07" db="EMBL/GenBank/DDBJ databases">
        <authorList>
            <person name="Partida-Martinez L."/>
            <person name="Huntemann M."/>
            <person name="Clum A."/>
            <person name="Wang J."/>
            <person name="Palaniappan K."/>
            <person name="Ritter S."/>
            <person name="Chen I.-M."/>
            <person name="Stamatis D."/>
            <person name="Reddy T."/>
            <person name="O'Malley R."/>
            <person name="Daum C."/>
            <person name="Shapiro N."/>
            <person name="Ivanova N."/>
            <person name="Kyrpides N."/>
            <person name="Woyke T."/>
        </authorList>
    </citation>
    <scope>NUCLEOTIDE SEQUENCE [LARGE SCALE GENOMIC DNA]</scope>
    <source>
        <strain evidence="9">AT2.8</strain>
    </source>
</reference>
<dbReference type="EC" id="5.4.99.-" evidence="6"/>